<feature type="region of interest" description="Disordered" evidence="1">
    <location>
        <begin position="41"/>
        <end position="77"/>
    </location>
</feature>
<dbReference type="InterPro" id="IPR036047">
    <property type="entry name" value="F-box-like_dom_sf"/>
</dbReference>
<sequence>MPGIPPVYSRRRGTTPIKNPQLDDVWHRSLYVLGLQELNAPVSTPSTSKSSPASPSAEMASPIACPTSEPAPTDQPVPKAKINFNHLPLETKKEIFKHASSPDLIALSLVSKHFRDLAAERIYRSFHILFPDEDDPSNDYPFDSLAGGLETFVTSDYNYGQYLKELIMETQSGGIKGEMAYRAYLNELSCGKFMNTLLLLTLRQAKSLERFQWDIRVELSRPVWRELHKIKALKHLHVRMQSGPTTYQPLPPLPNSILPPAPGEVDSSVPGSILHPLPPILPVPAGSPNSFPFGNQIAKIYLQPPGGKVEGKPPPTLCGFKNLKTLTVLDMDSLEYLDELKQCIRDSSSTLNSLKISFSDALINRSRKPQPDPQSDDDSDQEDEFGQLISPPGLPPPQPPLGPHPDPFGPSKTLKAQEEKKDQEAALAKILGCEGPPPKPKPQSPAPTKAEVEKPKTEEDPKRRFIRNLAPVAAKLMGHVKPQGDISVEGKETLAMIEKAAQMYLEATEKEKPEKASASVDSSTAKATPASSSASTDGVEDTVVMTGAVADEPGLFDEPTKKNKAKEDSDVSNPEDINVEEPEGNELVVDSDLPATEATAEEPVVTQAMSTETSEDVVDEAAKEASEKASAARVDAKVAEIAEKLDQEGKEFLEVIDQHAELVSSVVAMEQEGDMWAKKVEEFTSQLQSGDNITEADRQMIAQAKAAIKTVSERVVQLSAGMSAVTEHISELKELSREGTGSRSAMSDYVRSTRGLTLDTLSIYMIPTKASVLSRGVDINALQSITLLNVGAQSPIWNMLARENKLSLLPLRKIHTDNVTLPFLLCLSQLERITELVMMERTSKDRVEGNALKSTVTIEQIRKMVLKKHAPTLKILVIRNDTISMEWGLNIKTAMLLCERAKNMEELACSFGVRTMHTLMQYISGLTALRVLHIISFHNPEDTCTWVMRETRKFAVDVICHNPTMKLEYLALDQSVDRLVRRKPMLKPKVDKKGKGKEANWTSAKALAELVMGSAAVATSGGWNEESKYDFPDSSDDEDGIVKTGLRVETIDGIRFSDVLDVRIFERDILTGKL</sequence>
<protein>
    <recommendedName>
        <fullName evidence="2">F-box domain-containing protein</fullName>
    </recommendedName>
</protein>
<dbReference type="AlphaFoldDB" id="A0A8H7T6U2"/>
<dbReference type="Gene3D" id="1.20.1280.50">
    <property type="match status" value="1"/>
</dbReference>
<feature type="compositionally biased region" description="Low complexity" evidence="1">
    <location>
        <begin position="522"/>
        <end position="536"/>
    </location>
</feature>
<comment type="caution">
    <text evidence="3">The sequence shown here is derived from an EMBL/GenBank/DDBJ whole genome shotgun (WGS) entry which is preliminary data.</text>
</comment>
<evidence type="ECO:0000313" key="4">
    <source>
        <dbReference type="Proteomes" id="UP000664132"/>
    </source>
</evidence>
<feature type="compositionally biased region" description="Basic and acidic residues" evidence="1">
    <location>
        <begin position="558"/>
        <end position="569"/>
    </location>
</feature>
<proteinExistence type="predicted"/>
<feature type="region of interest" description="Disordered" evidence="1">
    <location>
        <begin position="1"/>
        <end position="21"/>
    </location>
</feature>
<feature type="region of interest" description="Disordered" evidence="1">
    <location>
        <begin position="505"/>
        <end position="583"/>
    </location>
</feature>
<dbReference type="InterPro" id="IPR001810">
    <property type="entry name" value="F-box_dom"/>
</dbReference>
<dbReference type="EMBL" id="JAFJYH010000322">
    <property type="protein sequence ID" value="KAG4413298.1"/>
    <property type="molecule type" value="Genomic_DNA"/>
</dbReference>
<reference evidence="3" key="1">
    <citation type="submission" date="2021-02" db="EMBL/GenBank/DDBJ databases">
        <title>Genome sequence Cadophora malorum strain M34.</title>
        <authorList>
            <person name="Stefanovic E."/>
            <person name="Vu D."/>
            <person name="Scully C."/>
            <person name="Dijksterhuis J."/>
            <person name="Roader J."/>
            <person name="Houbraken J."/>
        </authorList>
    </citation>
    <scope>NUCLEOTIDE SEQUENCE</scope>
    <source>
        <strain evidence="3">M34</strain>
    </source>
</reference>
<feature type="compositionally biased region" description="Basic and acidic residues" evidence="1">
    <location>
        <begin position="450"/>
        <end position="463"/>
    </location>
</feature>
<organism evidence="3 4">
    <name type="scientific">Cadophora malorum</name>
    <dbReference type="NCBI Taxonomy" id="108018"/>
    <lineage>
        <taxon>Eukaryota</taxon>
        <taxon>Fungi</taxon>
        <taxon>Dikarya</taxon>
        <taxon>Ascomycota</taxon>
        <taxon>Pezizomycotina</taxon>
        <taxon>Leotiomycetes</taxon>
        <taxon>Helotiales</taxon>
        <taxon>Ploettnerulaceae</taxon>
        <taxon>Cadophora</taxon>
    </lineage>
</organism>
<accession>A0A8H7T6U2</accession>
<dbReference type="PROSITE" id="PS50181">
    <property type="entry name" value="FBOX"/>
    <property type="match status" value="1"/>
</dbReference>
<gene>
    <name evidence="3" type="ORF">IFR04_013558</name>
</gene>
<feature type="compositionally biased region" description="Acidic residues" evidence="1">
    <location>
        <begin position="374"/>
        <end position="385"/>
    </location>
</feature>
<name>A0A8H7T6U2_9HELO</name>
<dbReference type="SMART" id="SM00256">
    <property type="entry name" value="FBOX"/>
    <property type="match status" value="1"/>
</dbReference>
<feature type="region of interest" description="Disordered" evidence="1">
    <location>
        <begin position="362"/>
        <end position="465"/>
    </location>
</feature>
<dbReference type="Pfam" id="PF12937">
    <property type="entry name" value="F-box-like"/>
    <property type="match status" value="1"/>
</dbReference>
<feature type="compositionally biased region" description="Basic and acidic residues" evidence="1">
    <location>
        <begin position="415"/>
        <end position="424"/>
    </location>
</feature>
<dbReference type="SUPFAM" id="SSF81383">
    <property type="entry name" value="F-box domain"/>
    <property type="match status" value="1"/>
</dbReference>
<feature type="compositionally biased region" description="Low complexity" evidence="1">
    <location>
        <begin position="41"/>
        <end position="64"/>
    </location>
</feature>
<dbReference type="OrthoDB" id="4200124at2759"/>
<evidence type="ECO:0000259" key="2">
    <source>
        <dbReference type="PROSITE" id="PS50181"/>
    </source>
</evidence>
<keyword evidence="4" id="KW-1185">Reference proteome</keyword>
<feature type="compositionally biased region" description="Pro residues" evidence="1">
    <location>
        <begin position="435"/>
        <end position="445"/>
    </location>
</feature>
<dbReference type="Proteomes" id="UP000664132">
    <property type="component" value="Unassembled WGS sequence"/>
</dbReference>
<feature type="compositionally biased region" description="Pro residues" evidence="1">
    <location>
        <begin position="392"/>
        <end position="408"/>
    </location>
</feature>
<feature type="domain" description="F-box" evidence="2">
    <location>
        <begin position="81"/>
        <end position="126"/>
    </location>
</feature>
<evidence type="ECO:0000313" key="3">
    <source>
        <dbReference type="EMBL" id="KAG4413298.1"/>
    </source>
</evidence>
<evidence type="ECO:0000256" key="1">
    <source>
        <dbReference type="SAM" id="MobiDB-lite"/>
    </source>
</evidence>